<feature type="domain" description="DUF3391" evidence="2">
    <location>
        <begin position="6"/>
        <end position="77"/>
    </location>
</feature>
<evidence type="ECO:0000313" key="4">
    <source>
        <dbReference type="Proteomes" id="UP001247805"/>
    </source>
</evidence>
<dbReference type="InterPro" id="IPR021812">
    <property type="entry name" value="DUF3391"/>
</dbReference>
<organism evidence="3 4">
    <name type="scientific">Paraglaciecola aquimarina</name>
    <dbReference type="NCBI Taxonomy" id="1235557"/>
    <lineage>
        <taxon>Bacteria</taxon>
        <taxon>Pseudomonadati</taxon>
        <taxon>Pseudomonadota</taxon>
        <taxon>Gammaproteobacteria</taxon>
        <taxon>Alteromonadales</taxon>
        <taxon>Alteromonadaceae</taxon>
        <taxon>Paraglaciecola</taxon>
    </lineage>
</organism>
<name>A0ABU3STM4_9ALTE</name>
<feature type="region of interest" description="Disordered" evidence="1">
    <location>
        <begin position="54"/>
        <end position="79"/>
    </location>
</feature>
<proteinExistence type="predicted"/>
<dbReference type="EMBL" id="JAWDIO010000002">
    <property type="protein sequence ID" value="MDU0353332.1"/>
    <property type="molecule type" value="Genomic_DNA"/>
</dbReference>
<sequence>MFKIFDIDELEVGMFVESIAKQSGTLKIKSRGRITSSKAIQYLKEKGIKQVNVDLSKQLKPEPSEPEPVPEPKRKRRNHLQMKSFMQLNCLSRAKVYKRKLLNRVALQPAS</sequence>
<dbReference type="Proteomes" id="UP001247805">
    <property type="component" value="Unassembled WGS sequence"/>
</dbReference>
<dbReference type="Pfam" id="PF11871">
    <property type="entry name" value="DUF3391"/>
    <property type="match status" value="1"/>
</dbReference>
<evidence type="ECO:0000313" key="3">
    <source>
        <dbReference type="EMBL" id="MDU0353332.1"/>
    </source>
</evidence>
<evidence type="ECO:0000259" key="2">
    <source>
        <dbReference type="Pfam" id="PF11871"/>
    </source>
</evidence>
<dbReference type="RefSeq" id="WP_316025014.1">
    <property type="nucleotide sequence ID" value="NZ_JAWDIO010000002.1"/>
</dbReference>
<gene>
    <name evidence="3" type="ORF">RS130_04750</name>
</gene>
<protein>
    <submittedName>
        <fullName evidence="3">DUF3391 domain-containing protein</fullName>
    </submittedName>
</protein>
<evidence type="ECO:0000256" key="1">
    <source>
        <dbReference type="SAM" id="MobiDB-lite"/>
    </source>
</evidence>
<comment type="caution">
    <text evidence="3">The sequence shown here is derived from an EMBL/GenBank/DDBJ whole genome shotgun (WGS) entry which is preliminary data.</text>
</comment>
<reference evidence="3 4" key="1">
    <citation type="submission" date="2023-10" db="EMBL/GenBank/DDBJ databases">
        <title>Glaciecola aquimarina strain GGW-M5 nov., isolated from a coastal seawater.</title>
        <authorList>
            <person name="Bayburt H."/>
            <person name="Kim J.M."/>
            <person name="Choi B.J."/>
            <person name="Jeon C.O."/>
        </authorList>
    </citation>
    <scope>NUCLEOTIDE SEQUENCE [LARGE SCALE GENOMIC DNA]</scope>
    <source>
        <strain evidence="3 4">KCTC 32108</strain>
    </source>
</reference>
<accession>A0ABU3STM4</accession>
<keyword evidence="4" id="KW-1185">Reference proteome</keyword>